<dbReference type="InterPro" id="IPR054722">
    <property type="entry name" value="PolX-like_BBD"/>
</dbReference>
<feature type="domain" description="Retrovirus-related Pol polyprotein from transposon TNT 1-94-like beta-barrel" evidence="1">
    <location>
        <begin position="124"/>
        <end position="151"/>
    </location>
</feature>
<dbReference type="Pfam" id="PF22936">
    <property type="entry name" value="Pol_BBD"/>
    <property type="match status" value="1"/>
</dbReference>
<proteinExistence type="predicted"/>
<name>A0A699JKN6_TANCI</name>
<evidence type="ECO:0000259" key="1">
    <source>
        <dbReference type="Pfam" id="PF22936"/>
    </source>
</evidence>
<accession>A0A699JKN6</accession>
<comment type="caution">
    <text evidence="2">The sequence shown here is derived from an EMBL/GenBank/DDBJ whole genome shotgun (WGS) entry which is preliminary data.</text>
</comment>
<protein>
    <submittedName>
        <fullName evidence="2">Ribonuclease H-like domain-containing protein</fullName>
    </submittedName>
</protein>
<dbReference type="AlphaFoldDB" id="A0A699JKN6"/>
<reference evidence="2" key="1">
    <citation type="journal article" date="2019" name="Sci. Rep.">
        <title>Draft genome of Tanacetum cinerariifolium, the natural source of mosquito coil.</title>
        <authorList>
            <person name="Yamashiro T."/>
            <person name="Shiraishi A."/>
            <person name="Satake H."/>
            <person name="Nakayama K."/>
        </authorList>
    </citation>
    <scope>NUCLEOTIDE SEQUENCE</scope>
</reference>
<organism evidence="2">
    <name type="scientific">Tanacetum cinerariifolium</name>
    <name type="common">Dalmatian daisy</name>
    <name type="synonym">Chrysanthemum cinerariifolium</name>
    <dbReference type="NCBI Taxonomy" id="118510"/>
    <lineage>
        <taxon>Eukaryota</taxon>
        <taxon>Viridiplantae</taxon>
        <taxon>Streptophyta</taxon>
        <taxon>Embryophyta</taxon>
        <taxon>Tracheophyta</taxon>
        <taxon>Spermatophyta</taxon>
        <taxon>Magnoliopsida</taxon>
        <taxon>eudicotyledons</taxon>
        <taxon>Gunneridae</taxon>
        <taxon>Pentapetalae</taxon>
        <taxon>asterids</taxon>
        <taxon>campanulids</taxon>
        <taxon>Asterales</taxon>
        <taxon>Asteraceae</taxon>
        <taxon>Asteroideae</taxon>
        <taxon>Anthemideae</taxon>
        <taxon>Anthemidinae</taxon>
        <taxon>Tanacetum</taxon>
    </lineage>
</organism>
<dbReference type="EMBL" id="BKCJ010420098">
    <property type="protein sequence ID" value="GFA41595.1"/>
    <property type="molecule type" value="Genomic_DNA"/>
</dbReference>
<sequence length="153" mass="17149">MSNPHPKRNFVPIAVLMRSGFKTLNTIRQNSSRAVVSVNTTRQINTTYPRPTVNNARPVSNVFYRAHSHDRKPFNKFTANKDNNFNENVNTVKGNITTAGPRAVVSDDQGNQGNLQFELKEKGVIDSGCSRHMTGNMSYLSEYEEINDGYVAI</sequence>
<evidence type="ECO:0000313" key="2">
    <source>
        <dbReference type="EMBL" id="GFA41595.1"/>
    </source>
</evidence>
<gene>
    <name evidence="2" type="ORF">Tci_613567</name>
</gene>